<evidence type="ECO:0000256" key="1">
    <source>
        <dbReference type="SAM" id="MobiDB-lite"/>
    </source>
</evidence>
<dbReference type="AlphaFoldDB" id="A0A7J6KTF3"/>
<organism evidence="2 3">
    <name type="scientific">Perkinsus chesapeaki</name>
    <name type="common">Clam parasite</name>
    <name type="synonym">Perkinsus andrewsi</name>
    <dbReference type="NCBI Taxonomy" id="330153"/>
    <lineage>
        <taxon>Eukaryota</taxon>
        <taxon>Sar</taxon>
        <taxon>Alveolata</taxon>
        <taxon>Perkinsozoa</taxon>
        <taxon>Perkinsea</taxon>
        <taxon>Perkinsida</taxon>
        <taxon>Perkinsidae</taxon>
        <taxon>Perkinsus</taxon>
    </lineage>
</organism>
<feature type="region of interest" description="Disordered" evidence="1">
    <location>
        <begin position="289"/>
        <end position="340"/>
    </location>
</feature>
<dbReference type="EMBL" id="JAAPAO010001332">
    <property type="protein sequence ID" value="KAF4650142.1"/>
    <property type="molecule type" value="Genomic_DNA"/>
</dbReference>
<dbReference type="Proteomes" id="UP000591131">
    <property type="component" value="Unassembled WGS sequence"/>
</dbReference>
<feature type="compositionally biased region" description="Low complexity" evidence="1">
    <location>
        <begin position="314"/>
        <end position="339"/>
    </location>
</feature>
<evidence type="ECO:0000313" key="2">
    <source>
        <dbReference type="EMBL" id="KAF4650142.1"/>
    </source>
</evidence>
<sequence>MAKRGEQVCVRERNVLRDYYLCCRFLTALCTMAAKCEHIEGNKRLNREAYRARARERVEDIAIPDGRKPLLLDLQALTSQTEDCTITAMAYPAAPGIENETRSVGHELGFLAPSTGPSEDQTSPKMQGTIPFNLSHTSTQPSSQTYIGELRSEASVNSTTPQNTIKNKAGSVHLDDGTTEVLARANGPVTATSPTVFATERPPEATPRAEDKSTASPHPYTDIPALKNSNNGTHWRSRTDSSGYTNPKATSTSDGIELSSSDTTARLEVTEAIDKPKAVVVHTTTQRNNKGVVIDEDDDDERTEGNSNSEQDSIRTTITTPSTGTISEVTTTEDTSDTVAKNQWDTTEQVSWRGGLPSRNGCAVDVAWDTARAGFTVRVDLAASFCVSQTNSSAGLRESISYRGYILSTSIMDARLYKVGLTKRKTSLKVCLKILLMCN</sequence>
<feature type="region of interest" description="Disordered" evidence="1">
    <location>
        <begin position="184"/>
        <end position="260"/>
    </location>
</feature>
<reference evidence="2 3" key="1">
    <citation type="submission" date="2020-04" db="EMBL/GenBank/DDBJ databases">
        <title>Perkinsus chesapeaki whole genome sequence.</title>
        <authorList>
            <person name="Bogema D.R."/>
        </authorList>
    </citation>
    <scope>NUCLEOTIDE SEQUENCE [LARGE SCALE GENOMIC DNA]</scope>
    <source>
        <strain evidence="2">ATCC PRA-425</strain>
    </source>
</reference>
<feature type="compositionally biased region" description="Basic and acidic residues" evidence="1">
    <location>
        <begin position="201"/>
        <end position="213"/>
    </location>
</feature>
<comment type="caution">
    <text evidence="2">The sequence shown here is derived from an EMBL/GenBank/DDBJ whole genome shotgun (WGS) entry which is preliminary data.</text>
</comment>
<gene>
    <name evidence="2" type="ORF">FOL47_001426</name>
</gene>
<accession>A0A7J6KTF3</accession>
<feature type="compositionally biased region" description="Polar residues" evidence="1">
    <location>
        <begin position="227"/>
        <end position="260"/>
    </location>
</feature>
<protein>
    <submittedName>
        <fullName evidence="2">Uncharacterized protein</fullName>
    </submittedName>
</protein>
<name>A0A7J6KTF3_PERCH</name>
<feature type="region of interest" description="Disordered" evidence="1">
    <location>
        <begin position="153"/>
        <end position="172"/>
    </location>
</feature>
<feature type="compositionally biased region" description="Polar residues" evidence="1">
    <location>
        <begin position="154"/>
        <end position="166"/>
    </location>
</feature>
<evidence type="ECO:0000313" key="3">
    <source>
        <dbReference type="Proteomes" id="UP000591131"/>
    </source>
</evidence>
<proteinExistence type="predicted"/>
<keyword evidence="3" id="KW-1185">Reference proteome</keyword>